<evidence type="ECO:0000259" key="1">
    <source>
        <dbReference type="Pfam" id="PF22036"/>
    </source>
</evidence>
<dbReference type="InterPro" id="IPR012674">
    <property type="entry name" value="Calycin"/>
</dbReference>
<dbReference type="InterPro" id="IPR053892">
    <property type="entry name" value="MoaF-like"/>
</dbReference>
<dbReference type="OrthoDB" id="8441428at2"/>
<proteinExistence type="predicted"/>
<dbReference type="AlphaFoldDB" id="A0A5B9FSH4"/>
<dbReference type="Gene3D" id="2.40.128.20">
    <property type="match status" value="1"/>
</dbReference>
<dbReference type="KEGG" id="fak:FUA48_11940"/>
<dbReference type="EMBL" id="CP042831">
    <property type="protein sequence ID" value="QEE50263.1"/>
    <property type="molecule type" value="Genomic_DNA"/>
</dbReference>
<keyword evidence="3" id="KW-1185">Reference proteome</keyword>
<sequence length="104" mass="11418">MANKLTGKRYLMDVGILKTELHFESESSMVFTVLDGGGLTDKGHSERVAITLAEIRPDVYMIAWKEASGATVTHVEDHQNGVIYSNATLPDGSFYTMRGTVKPL</sequence>
<evidence type="ECO:0000313" key="3">
    <source>
        <dbReference type="Proteomes" id="UP000321222"/>
    </source>
</evidence>
<name>A0A5B9FSH4_9FLAO</name>
<gene>
    <name evidence="2" type="ORF">FUA48_11940</name>
</gene>
<dbReference type="Pfam" id="PF22036">
    <property type="entry name" value="MoaF_like"/>
    <property type="match status" value="1"/>
</dbReference>
<accession>A0A5B9FSH4</accession>
<reference evidence="2 3" key="1">
    <citation type="submission" date="2019-08" db="EMBL/GenBank/DDBJ databases">
        <title>Flavobacterium alkalisoli sp. nov., isolated from rhizosphere soil of Suaeda salsa.</title>
        <authorList>
            <person name="Sun J.-Q."/>
            <person name="Xu L."/>
        </authorList>
    </citation>
    <scope>NUCLEOTIDE SEQUENCE [LARGE SCALE GENOMIC DNA]</scope>
    <source>
        <strain evidence="2 3">XS-5</strain>
    </source>
</reference>
<protein>
    <recommendedName>
        <fullName evidence="1">MoaF-like domain-containing protein</fullName>
    </recommendedName>
</protein>
<evidence type="ECO:0000313" key="2">
    <source>
        <dbReference type="EMBL" id="QEE50263.1"/>
    </source>
</evidence>
<feature type="domain" description="MoaF-like" evidence="1">
    <location>
        <begin position="6"/>
        <end position="102"/>
    </location>
</feature>
<organism evidence="2 3">
    <name type="scientific">Flavobacterium alkalisoli</name>
    <dbReference type="NCBI Taxonomy" id="2602769"/>
    <lineage>
        <taxon>Bacteria</taxon>
        <taxon>Pseudomonadati</taxon>
        <taxon>Bacteroidota</taxon>
        <taxon>Flavobacteriia</taxon>
        <taxon>Flavobacteriales</taxon>
        <taxon>Flavobacteriaceae</taxon>
        <taxon>Flavobacterium</taxon>
    </lineage>
</organism>
<dbReference type="RefSeq" id="WP_147583744.1">
    <property type="nucleotide sequence ID" value="NZ_CP042831.1"/>
</dbReference>
<dbReference type="Proteomes" id="UP000321222">
    <property type="component" value="Chromosome"/>
</dbReference>